<dbReference type="InterPro" id="IPR027417">
    <property type="entry name" value="P-loop_NTPase"/>
</dbReference>
<dbReference type="PROSITE" id="PS00486">
    <property type="entry name" value="DNA_MISMATCH_REPAIR_2"/>
    <property type="match status" value="1"/>
</dbReference>
<dbReference type="InterPro" id="IPR016151">
    <property type="entry name" value="DNA_mismatch_repair_MutS_N"/>
</dbReference>
<dbReference type="InterPro" id="IPR007860">
    <property type="entry name" value="DNA_mmatch_repair_MutS_con_dom"/>
</dbReference>
<dbReference type="InterPro" id="IPR007695">
    <property type="entry name" value="DNA_mismatch_repair_MutS-lik_N"/>
</dbReference>
<keyword evidence="3 9" id="KW-0547">Nucleotide-binding</keyword>
<dbReference type="Pfam" id="PF05192">
    <property type="entry name" value="MutS_III"/>
    <property type="match status" value="1"/>
</dbReference>
<evidence type="ECO:0000256" key="6">
    <source>
        <dbReference type="ARBA" id="ARBA00023125"/>
    </source>
</evidence>
<dbReference type="InterPro" id="IPR007696">
    <property type="entry name" value="DNA_mismatch_repair_MutS_core"/>
</dbReference>
<keyword evidence="13" id="KW-1185">Reference proteome</keyword>
<dbReference type="SUPFAM" id="SSF55271">
    <property type="entry name" value="DNA repair protein MutS, domain I"/>
    <property type="match status" value="1"/>
</dbReference>
<dbReference type="Gene3D" id="3.30.420.110">
    <property type="entry name" value="MutS, connector domain"/>
    <property type="match status" value="1"/>
</dbReference>
<dbReference type="Gene3D" id="1.10.1420.10">
    <property type="match status" value="2"/>
</dbReference>
<dbReference type="InterPro" id="IPR045076">
    <property type="entry name" value="MutS"/>
</dbReference>
<dbReference type="SUPFAM" id="SSF48334">
    <property type="entry name" value="DNA repair protein MutS, domain III"/>
    <property type="match status" value="1"/>
</dbReference>
<dbReference type="FunFam" id="3.40.1170.10:FF:000001">
    <property type="entry name" value="DNA mismatch repair protein MutS"/>
    <property type="match status" value="1"/>
</dbReference>
<dbReference type="FunFam" id="3.40.50.300:FF:000870">
    <property type="entry name" value="MutS protein homolog 4"/>
    <property type="match status" value="1"/>
</dbReference>
<evidence type="ECO:0000256" key="10">
    <source>
        <dbReference type="RuleBase" id="RU003756"/>
    </source>
</evidence>
<dbReference type="NCBIfam" id="NF003810">
    <property type="entry name" value="PRK05399.1"/>
    <property type="match status" value="1"/>
</dbReference>
<sequence length="888" mass="99989">MIIDRNNLTPMMQQYFEVKDQYNDCILLYRLGDFYEMFFDDAVIASKVLEIALTGRACGLEERAPMCGVPFHSVDSYIVKLVNAGHNVAVCEQAEDPAEAKGLVKREVVRVITPGTIMDTSALDDQKNNYLCSFFRSDGGIGLAFVDITTGDVYVGEYSGKNMMNLVMNVITRFAPTEFIMNMRAYENTDLVKTLTDKFSCFVRNYYDWSFAEEESKKAVSDQFNAVREGDGDILEELGINEMSMAVSALGGILAFLKETQKAELTNIKSVEVLNDDGEMQIDMYSMRNLEITETIRERSQRGSLLNVLNKTKTSMGGRMFRKMITAPLTNRIAIQNRLIAVDEFYKNQLFREEIIDILKNISDIERIITKLAYKTANCQDLICLRNSFKRLPELKKYLEQSSSKLVREQLKRFDDLSDLYELIYKTIDDEAPAVLRNGKLIKKGADPELDKIREIKQNGQDWLTGIVEEEKRKSGIKNMKLGFNKVFGYYIEVSKQSNENIPDYFIRKQTLVNAERYITPQIKELEEEILEAGEKVNDLEYNIFCRIRDHVAASYGRIRETSDVIALIDVLCSLAVVAESNGYVMPTVNNSDKIIIKDGRHPVVESISKANVFIPNDTSMDNESNQISIITGPNMAGKSTYMRQVAVIVLMAQMGSFVPASSAEIGIVDRIFTRVGASDDLSSGESTFMVEMKEVAYILNNATKRSLIILDEIGRGTSTYDGLSIAWAVVEHIADAKKCGAKTLFATHYHELTELEDKINNVKNYCIAVKKKGDDITFLRKIIRGGADESYGVEVAALAGVKKSVIIRAKEIAGILESREQKTVNTADIKTGTKKEKKTPFKDEQIDFFAQADNPVITQLKELDLNTITPVEALTKLFDLQAKAKNM</sequence>
<evidence type="ECO:0000256" key="8">
    <source>
        <dbReference type="ARBA" id="ARBA00024647"/>
    </source>
</evidence>
<dbReference type="NCBIfam" id="TIGR01070">
    <property type="entry name" value="mutS1"/>
    <property type="match status" value="1"/>
</dbReference>
<evidence type="ECO:0000256" key="2">
    <source>
        <dbReference type="ARBA" id="ARBA00021982"/>
    </source>
</evidence>
<dbReference type="SUPFAM" id="SSF53150">
    <property type="entry name" value="DNA repair protein MutS, domain II"/>
    <property type="match status" value="1"/>
</dbReference>
<accession>A0A2K9P4B3</accession>
<keyword evidence="4 9" id="KW-0227">DNA damage</keyword>
<comment type="similarity">
    <text evidence="1 9 10">Belongs to the DNA mismatch repair MutS family.</text>
</comment>
<dbReference type="SMART" id="SM00533">
    <property type="entry name" value="MUTSd"/>
    <property type="match status" value="1"/>
</dbReference>
<evidence type="ECO:0000256" key="3">
    <source>
        <dbReference type="ARBA" id="ARBA00022741"/>
    </source>
</evidence>
<dbReference type="InterPro" id="IPR017261">
    <property type="entry name" value="DNA_mismatch_repair_MutS/MSH"/>
</dbReference>
<dbReference type="GO" id="GO:0006298">
    <property type="term" value="P:mismatch repair"/>
    <property type="evidence" value="ECO:0007669"/>
    <property type="project" value="UniProtKB-UniRule"/>
</dbReference>
<dbReference type="Pfam" id="PF05190">
    <property type="entry name" value="MutS_IV"/>
    <property type="match status" value="1"/>
</dbReference>
<dbReference type="Proteomes" id="UP000235589">
    <property type="component" value="Chromosome"/>
</dbReference>
<evidence type="ECO:0000256" key="4">
    <source>
        <dbReference type="ARBA" id="ARBA00022763"/>
    </source>
</evidence>
<dbReference type="PIRSF" id="PIRSF037677">
    <property type="entry name" value="DNA_mis_repair_Msh6"/>
    <property type="match status" value="1"/>
</dbReference>
<dbReference type="InterPro" id="IPR036187">
    <property type="entry name" value="DNA_mismatch_repair_MutS_sf"/>
</dbReference>
<dbReference type="OrthoDB" id="9802448at2"/>
<dbReference type="PANTHER" id="PTHR11361">
    <property type="entry name" value="DNA MISMATCH REPAIR PROTEIN MUTS FAMILY MEMBER"/>
    <property type="match status" value="1"/>
</dbReference>
<dbReference type="Gene3D" id="3.40.1170.10">
    <property type="entry name" value="DNA repair protein MutS, domain I"/>
    <property type="match status" value="1"/>
</dbReference>
<evidence type="ECO:0000259" key="11">
    <source>
        <dbReference type="PROSITE" id="PS00486"/>
    </source>
</evidence>
<dbReference type="EMBL" id="CP020991">
    <property type="protein sequence ID" value="AUO20103.1"/>
    <property type="molecule type" value="Genomic_DNA"/>
</dbReference>
<dbReference type="AlphaFoldDB" id="A0A2K9P4B3"/>
<feature type="binding site" evidence="9">
    <location>
        <begin position="633"/>
        <end position="640"/>
    </location>
    <ligand>
        <name>ATP</name>
        <dbReference type="ChEBI" id="CHEBI:30616"/>
    </ligand>
</feature>
<evidence type="ECO:0000256" key="5">
    <source>
        <dbReference type="ARBA" id="ARBA00022840"/>
    </source>
</evidence>
<proteinExistence type="inferred from homology"/>
<dbReference type="Gene3D" id="3.40.50.300">
    <property type="entry name" value="P-loop containing nucleotide triphosphate hydrolases"/>
    <property type="match status" value="1"/>
</dbReference>
<evidence type="ECO:0000313" key="12">
    <source>
        <dbReference type="EMBL" id="AUO20103.1"/>
    </source>
</evidence>
<feature type="domain" description="DNA mismatch repair proteins mutS family" evidence="11">
    <location>
        <begin position="707"/>
        <end position="723"/>
    </location>
</feature>
<dbReference type="GO" id="GO:0005829">
    <property type="term" value="C:cytosol"/>
    <property type="evidence" value="ECO:0007669"/>
    <property type="project" value="TreeGrafter"/>
</dbReference>
<protein>
    <recommendedName>
        <fullName evidence="2 9">DNA mismatch repair protein MutS</fullName>
    </recommendedName>
</protein>
<dbReference type="PANTHER" id="PTHR11361:SF34">
    <property type="entry name" value="DNA MISMATCH REPAIR PROTEIN MSH1, MITOCHONDRIAL"/>
    <property type="match status" value="1"/>
</dbReference>
<dbReference type="RefSeq" id="WP_102366245.1">
    <property type="nucleotide sequence ID" value="NZ_CP020991.1"/>
</dbReference>
<organism evidence="12 13">
    <name type="scientific">Monoglobus pectinilyticus</name>
    <dbReference type="NCBI Taxonomy" id="1981510"/>
    <lineage>
        <taxon>Bacteria</taxon>
        <taxon>Bacillati</taxon>
        <taxon>Bacillota</taxon>
        <taxon>Clostridia</taxon>
        <taxon>Monoglobales</taxon>
        <taxon>Monoglobaceae</taxon>
        <taxon>Monoglobus</taxon>
    </lineage>
</organism>
<evidence type="ECO:0000256" key="9">
    <source>
        <dbReference type="HAMAP-Rule" id="MF_00096"/>
    </source>
</evidence>
<dbReference type="GO" id="GO:0140664">
    <property type="term" value="F:ATP-dependent DNA damage sensor activity"/>
    <property type="evidence" value="ECO:0007669"/>
    <property type="project" value="InterPro"/>
</dbReference>
<dbReference type="Pfam" id="PF01624">
    <property type="entry name" value="MutS_I"/>
    <property type="match status" value="1"/>
</dbReference>
<dbReference type="GO" id="GO:0005524">
    <property type="term" value="F:ATP binding"/>
    <property type="evidence" value="ECO:0007669"/>
    <property type="project" value="UniProtKB-UniRule"/>
</dbReference>
<dbReference type="SUPFAM" id="SSF52540">
    <property type="entry name" value="P-loop containing nucleoside triphosphate hydrolases"/>
    <property type="match status" value="1"/>
</dbReference>
<gene>
    <name evidence="9" type="primary">mutS</name>
    <name evidence="12" type="ORF">B9O19_01956</name>
</gene>
<evidence type="ECO:0000256" key="7">
    <source>
        <dbReference type="ARBA" id="ARBA00023204"/>
    </source>
</evidence>
<keyword evidence="7 9" id="KW-0234">DNA repair</keyword>
<dbReference type="CDD" id="cd03284">
    <property type="entry name" value="ABC_MutS1"/>
    <property type="match status" value="1"/>
</dbReference>
<dbReference type="HAMAP" id="MF_00096">
    <property type="entry name" value="MutS"/>
    <property type="match status" value="1"/>
</dbReference>
<dbReference type="InterPro" id="IPR007861">
    <property type="entry name" value="DNA_mismatch_repair_MutS_clamp"/>
</dbReference>
<dbReference type="GeneID" id="98063334"/>
<keyword evidence="5 9" id="KW-0067">ATP-binding</keyword>
<dbReference type="GO" id="GO:0003684">
    <property type="term" value="F:damaged DNA binding"/>
    <property type="evidence" value="ECO:0007669"/>
    <property type="project" value="UniProtKB-UniRule"/>
</dbReference>
<evidence type="ECO:0000313" key="13">
    <source>
        <dbReference type="Proteomes" id="UP000235589"/>
    </source>
</evidence>
<reference evidence="12 13" key="1">
    <citation type="submission" date="2017-04" db="EMBL/GenBank/DDBJ databases">
        <title>Monoglobus pectinilyticus 14 draft genome.</title>
        <authorList>
            <person name="Kim C."/>
            <person name="Rosendale D.I."/>
            <person name="Kelly W.J."/>
            <person name="Tannock G.W."/>
            <person name="Patchett M.L."/>
            <person name="Jordens J.Z."/>
        </authorList>
    </citation>
    <scope>NUCLEOTIDE SEQUENCE [LARGE SCALE GENOMIC DNA]</scope>
    <source>
        <strain evidence="12 13">14</strain>
    </source>
</reference>
<evidence type="ECO:0000256" key="1">
    <source>
        <dbReference type="ARBA" id="ARBA00006271"/>
    </source>
</evidence>
<dbReference type="SMART" id="SM00534">
    <property type="entry name" value="MUTSac"/>
    <property type="match status" value="1"/>
</dbReference>
<dbReference type="InterPro" id="IPR036678">
    <property type="entry name" value="MutS_con_dom_sf"/>
</dbReference>
<dbReference type="InterPro" id="IPR000432">
    <property type="entry name" value="DNA_mismatch_repair_MutS_C"/>
</dbReference>
<dbReference type="GO" id="GO:0030983">
    <property type="term" value="F:mismatched DNA binding"/>
    <property type="evidence" value="ECO:0007669"/>
    <property type="project" value="InterPro"/>
</dbReference>
<dbReference type="KEGG" id="mpec:B9O19_01956"/>
<keyword evidence="6 9" id="KW-0238">DNA-binding</keyword>
<dbReference type="Pfam" id="PF05188">
    <property type="entry name" value="MutS_II"/>
    <property type="match status" value="1"/>
</dbReference>
<comment type="function">
    <text evidence="8 9">This protein is involved in the repair of mismatches in DNA. It is possible that it carries out the mismatch recognition step. This protein has a weak ATPase activity.</text>
</comment>
<name>A0A2K9P4B3_9FIRM</name>
<dbReference type="Pfam" id="PF00488">
    <property type="entry name" value="MutS_V"/>
    <property type="match status" value="1"/>
</dbReference>
<dbReference type="InterPro" id="IPR005748">
    <property type="entry name" value="DNA_mismatch_repair_MutS"/>
</dbReference>